<keyword evidence="2" id="KW-0472">Membrane</keyword>
<dbReference type="NCBIfam" id="TIGR00426">
    <property type="entry name" value="competence protein ComEA helix-hairpin-helix repeat region"/>
    <property type="match status" value="1"/>
</dbReference>
<dbReference type="InterPro" id="IPR003583">
    <property type="entry name" value="Hlx-hairpin-Hlx_DNA-bd_motif"/>
</dbReference>
<dbReference type="InterPro" id="IPR019554">
    <property type="entry name" value="Soluble_ligand-bd"/>
</dbReference>
<evidence type="ECO:0000313" key="5">
    <source>
        <dbReference type="Proteomes" id="UP000256324"/>
    </source>
</evidence>
<evidence type="ECO:0000313" key="4">
    <source>
        <dbReference type="EMBL" id="REB70449.1"/>
    </source>
</evidence>
<dbReference type="PANTHER" id="PTHR21180:SF32">
    <property type="entry name" value="ENDONUCLEASE_EXONUCLEASE_PHOSPHATASE FAMILY DOMAIN-CONTAINING PROTEIN 1"/>
    <property type="match status" value="1"/>
</dbReference>
<dbReference type="InterPro" id="IPR010994">
    <property type="entry name" value="RuvA_2-like"/>
</dbReference>
<feature type="region of interest" description="Disordered" evidence="1">
    <location>
        <begin position="184"/>
        <end position="222"/>
    </location>
</feature>
<dbReference type="RefSeq" id="WP_115938004.1">
    <property type="nucleotide sequence ID" value="NZ_PCZS01000001.1"/>
</dbReference>
<sequence>MSDDYRERLEDLMARLPARNLGPRRSATPAEEPTQEETPPPRRAVTRVHASAVGILLVVVLSVVAVILMRSKPTEVPAGAVMVSTVPEATTMPGREAAEAGTSPEGTTPAALPVTSTTPAAGVPIQIHVAGQVKHPGVYTVNPNARVADAIQVAGGMTAGAHPGRLNLAAPVCDGCQVWIPASGDGTVTPPDHSAGGSPRAASGSGSGGSSATGSDTGKASVNLNTANQSELETIDGVGPVMAGKIMAWRQEHGQFASVDQLREISGIGAKTFEKIKPHVTV</sequence>
<feature type="domain" description="Helix-hairpin-helix DNA-binding motif class 1" evidence="3">
    <location>
        <begin position="260"/>
        <end position="279"/>
    </location>
</feature>
<organism evidence="4 5">
    <name type="scientific">Cutibacterium namnetense</name>
    <dbReference type="NCBI Taxonomy" id="1574624"/>
    <lineage>
        <taxon>Bacteria</taxon>
        <taxon>Bacillati</taxon>
        <taxon>Actinomycetota</taxon>
        <taxon>Actinomycetes</taxon>
        <taxon>Propionibacteriales</taxon>
        <taxon>Propionibacteriaceae</taxon>
        <taxon>Cutibacterium</taxon>
    </lineage>
</organism>
<reference evidence="4 5" key="1">
    <citation type="submission" date="2017-09" db="EMBL/GenBank/DDBJ databases">
        <authorList>
            <person name="Bumgarner R.E."/>
        </authorList>
    </citation>
    <scope>NUCLEOTIDE SEQUENCE [LARGE SCALE GENOMIC DNA]</scope>
    <source>
        <strain evidence="4 5">T34998</strain>
    </source>
</reference>
<feature type="compositionally biased region" description="Low complexity" evidence="1">
    <location>
        <begin position="194"/>
        <end position="204"/>
    </location>
</feature>
<dbReference type="SMART" id="SM00278">
    <property type="entry name" value="HhH1"/>
    <property type="match status" value="2"/>
</dbReference>
<keyword evidence="2" id="KW-1133">Transmembrane helix</keyword>
<name>A0ABX9IAH5_9ACTN</name>
<keyword evidence="2" id="KW-0812">Transmembrane</keyword>
<feature type="compositionally biased region" description="Low complexity" evidence="1">
    <location>
        <begin position="212"/>
        <end position="221"/>
    </location>
</feature>
<feature type="region of interest" description="Disordered" evidence="1">
    <location>
        <begin position="1"/>
        <end position="45"/>
    </location>
</feature>
<keyword evidence="5" id="KW-1185">Reference proteome</keyword>
<evidence type="ECO:0000256" key="1">
    <source>
        <dbReference type="SAM" id="MobiDB-lite"/>
    </source>
</evidence>
<dbReference type="EMBL" id="PCZS01000001">
    <property type="protein sequence ID" value="REB70449.1"/>
    <property type="molecule type" value="Genomic_DNA"/>
</dbReference>
<dbReference type="Pfam" id="PF12836">
    <property type="entry name" value="HHH_3"/>
    <property type="match status" value="1"/>
</dbReference>
<comment type="caution">
    <text evidence="4">The sequence shown here is derived from an EMBL/GenBank/DDBJ whole genome shotgun (WGS) entry which is preliminary data.</text>
</comment>
<dbReference type="InterPro" id="IPR004509">
    <property type="entry name" value="Competence_ComEA_HhH"/>
</dbReference>
<feature type="transmembrane region" description="Helical" evidence="2">
    <location>
        <begin position="48"/>
        <end position="68"/>
    </location>
</feature>
<evidence type="ECO:0000256" key="2">
    <source>
        <dbReference type="SAM" id="Phobius"/>
    </source>
</evidence>
<dbReference type="SUPFAM" id="SSF47781">
    <property type="entry name" value="RuvA domain 2-like"/>
    <property type="match status" value="1"/>
</dbReference>
<dbReference type="PANTHER" id="PTHR21180">
    <property type="entry name" value="ENDONUCLEASE/EXONUCLEASE/PHOSPHATASE FAMILY DOMAIN-CONTAINING PROTEIN 1"/>
    <property type="match status" value="1"/>
</dbReference>
<evidence type="ECO:0000259" key="3">
    <source>
        <dbReference type="SMART" id="SM00278"/>
    </source>
</evidence>
<protein>
    <submittedName>
        <fullName evidence="4">Competence protein ComE</fullName>
    </submittedName>
</protein>
<gene>
    <name evidence="4" type="ORF">CP880_01260</name>
</gene>
<dbReference type="InterPro" id="IPR051675">
    <property type="entry name" value="Endo/Exo/Phosphatase_dom_1"/>
</dbReference>
<dbReference type="Proteomes" id="UP000256324">
    <property type="component" value="Unassembled WGS sequence"/>
</dbReference>
<dbReference type="Gene3D" id="1.10.150.320">
    <property type="entry name" value="Photosystem II 12 kDa extrinsic protein"/>
    <property type="match status" value="1"/>
</dbReference>
<accession>A0ABX9IAH5</accession>
<dbReference type="Pfam" id="PF10531">
    <property type="entry name" value="SLBB"/>
    <property type="match status" value="1"/>
</dbReference>
<feature type="compositionally biased region" description="Basic and acidic residues" evidence="1">
    <location>
        <begin position="1"/>
        <end position="13"/>
    </location>
</feature>
<dbReference type="Gene3D" id="3.10.560.10">
    <property type="entry name" value="Outer membrane lipoprotein wza domain like"/>
    <property type="match status" value="1"/>
</dbReference>
<proteinExistence type="predicted"/>
<feature type="domain" description="Helix-hairpin-helix DNA-binding motif class 1" evidence="3">
    <location>
        <begin position="230"/>
        <end position="249"/>
    </location>
</feature>